<keyword evidence="3" id="KW-1185">Reference proteome</keyword>
<evidence type="ECO:0000313" key="2">
    <source>
        <dbReference type="EMBL" id="RDX50774.1"/>
    </source>
</evidence>
<feature type="region of interest" description="Disordered" evidence="1">
    <location>
        <begin position="1"/>
        <end position="41"/>
    </location>
</feature>
<reference evidence="2 3" key="1">
    <citation type="journal article" date="2018" name="Biotechnol. Biofuels">
        <title>Integrative visual omics of the white-rot fungus Polyporus brumalis exposes the biotechnological potential of its oxidative enzymes for delignifying raw plant biomass.</title>
        <authorList>
            <person name="Miyauchi S."/>
            <person name="Rancon A."/>
            <person name="Drula E."/>
            <person name="Hage H."/>
            <person name="Chaduli D."/>
            <person name="Favel A."/>
            <person name="Grisel S."/>
            <person name="Henrissat B."/>
            <person name="Herpoel-Gimbert I."/>
            <person name="Ruiz-Duenas F.J."/>
            <person name="Chevret D."/>
            <person name="Hainaut M."/>
            <person name="Lin J."/>
            <person name="Wang M."/>
            <person name="Pangilinan J."/>
            <person name="Lipzen A."/>
            <person name="Lesage-Meessen L."/>
            <person name="Navarro D."/>
            <person name="Riley R."/>
            <person name="Grigoriev I.V."/>
            <person name="Zhou S."/>
            <person name="Raouche S."/>
            <person name="Rosso M.N."/>
        </authorList>
    </citation>
    <scope>NUCLEOTIDE SEQUENCE [LARGE SCALE GENOMIC DNA]</scope>
    <source>
        <strain evidence="2 3">BRFM 1820</strain>
    </source>
</reference>
<proteinExistence type="predicted"/>
<dbReference type="AlphaFoldDB" id="A0A371DE10"/>
<protein>
    <submittedName>
        <fullName evidence="2">Uncharacterized protein</fullName>
    </submittedName>
</protein>
<evidence type="ECO:0000256" key="1">
    <source>
        <dbReference type="SAM" id="MobiDB-lite"/>
    </source>
</evidence>
<dbReference type="EMBL" id="KZ857398">
    <property type="protein sequence ID" value="RDX50774.1"/>
    <property type="molecule type" value="Genomic_DNA"/>
</dbReference>
<evidence type="ECO:0000313" key="3">
    <source>
        <dbReference type="Proteomes" id="UP000256964"/>
    </source>
</evidence>
<organism evidence="2 3">
    <name type="scientific">Lentinus brumalis</name>
    <dbReference type="NCBI Taxonomy" id="2498619"/>
    <lineage>
        <taxon>Eukaryota</taxon>
        <taxon>Fungi</taxon>
        <taxon>Dikarya</taxon>
        <taxon>Basidiomycota</taxon>
        <taxon>Agaricomycotina</taxon>
        <taxon>Agaricomycetes</taxon>
        <taxon>Polyporales</taxon>
        <taxon>Polyporaceae</taxon>
        <taxon>Lentinus</taxon>
    </lineage>
</organism>
<dbReference type="Proteomes" id="UP000256964">
    <property type="component" value="Unassembled WGS sequence"/>
</dbReference>
<sequence length="197" mass="23106">MSSELMAHEPLLSPETTSLQSPRDGSPHTISDSTSSNDGIPPAYMFQKIPWTAFEIGEWTVRNMLPALIIPRCLNPNWVDCDEDDLPLVWFGAPYDEKKVIGFAIANGFGDKRDPEDEIYDARWTWLNLVEQYYKKYGIYLCMQEVWGYNFLILAFHTNRDMRLITKAQRRRIISTYRAMGYKDEEMQWYLDIEEEV</sequence>
<dbReference type="OrthoDB" id="2737129at2759"/>
<accession>A0A371DE10</accession>
<gene>
    <name evidence="2" type="ORF">OH76DRAFT_1402402</name>
</gene>
<feature type="compositionally biased region" description="Polar residues" evidence="1">
    <location>
        <begin position="14"/>
        <end position="38"/>
    </location>
</feature>
<name>A0A371DE10_9APHY</name>